<evidence type="ECO:0000313" key="1">
    <source>
        <dbReference type="EMBL" id="KAJ9544123.1"/>
    </source>
</evidence>
<protein>
    <submittedName>
        <fullName evidence="1">Uncharacterized protein</fullName>
    </submittedName>
</protein>
<organism evidence="1 2">
    <name type="scientific">Centaurea solstitialis</name>
    <name type="common">yellow star-thistle</name>
    <dbReference type="NCBI Taxonomy" id="347529"/>
    <lineage>
        <taxon>Eukaryota</taxon>
        <taxon>Viridiplantae</taxon>
        <taxon>Streptophyta</taxon>
        <taxon>Embryophyta</taxon>
        <taxon>Tracheophyta</taxon>
        <taxon>Spermatophyta</taxon>
        <taxon>Magnoliopsida</taxon>
        <taxon>eudicotyledons</taxon>
        <taxon>Gunneridae</taxon>
        <taxon>Pentapetalae</taxon>
        <taxon>asterids</taxon>
        <taxon>campanulids</taxon>
        <taxon>Asterales</taxon>
        <taxon>Asteraceae</taxon>
        <taxon>Carduoideae</taxon>
        <taxon>Cardueae</taxon>
        <taxon>Centaureinae</taxon>
        <taxon>Centaurea</taxon>
    </lineage>
</organism>
<comment type="caution">
    <text evidence="1">The sequence shown here is derived from an EMBL/GenBank/DDBJ whole genome shotgun (WGS) entry which is preliminary data.</text>
</comment>
<reference evidence="1" key="1">
    <citation type="submission" date="2023-03" db="EMBL/GenBank/DDBJ databases">
        <title>Chromosome-scale reference genome and RAD-based genetic map of yellow starthistle (Centaurea solstitialis) reveal putative structural variation and QTLs associated with invader traits.</title>
        <authorList>
            <person name="Reatini B."/>
            <person name="Cang F.A."/>
            <person name="Jiang Q."/>
            <person name="Mckibben M.T.W."/>
            <person name="Barker M.S."/>
            <person name="Rieseberg L.H."/>
            <person name="Dlugosch K.M."/>
        </authorList>
    </citation>
    <scope>NUCLEOTIDE SEQUENCE</scope>
    <source>
        <strain evidence="1">CAN-66</strain>
        <tissue evidence="1">Leaf</tissue>
    </source>
</reference>
<dbReference type="AlphaFoldDB" id="A0AA38SKM0"/>
<dbReference type="Proteomes" id="UP001172457">
    <property type="component" value="Chromosome 6"/>
</dbReference>
<proteinExistence type="predicted"/>
<name>A0AA38SKM0_9ASTR</name>
<sequence>MERVSIYLGPYRCDPQVSYNIGHAITETPQVQTSVIPIPENQEITQVQSPIFYGSQIQEADIGSSEDPLTPIPIRMESTFDDYPQDLQIVPSFESLQDVSTSSYTDSGYDLQLYRPLPHTTN</sequence>
<dbReference type="EMBL" id="JARYMX010000006">
    <property type="protein sequence ID" value="KAJ9544123.1"/>
    <property type="molecule type" value="Genomic_DNA"/>
</dbReference>
<keyword evidence="2" id="KW-1185">Reference proteome</keyword>
<evidence type="ECO:0000313" key="2">
    <source>
        <dbReference type="Proteomes" id="UP001172457"/>
    </source>
</evidence>
<gene>
    <name evidence="1" type="ORF">OSB04_023830</name>
</gene>
<accession>A0AA38SKM0</accession>